<feature type="non-terminal residue" evidence="1">
    <location>
        <position position="151"/>
    </location>
</feature>
<proteinExistence type="predicted"/>
<dbReference type="EMBL" id="JAAPAO010002933">
    <property type="protein sequence ID" value="KAF4646995.1"/>
    <property type="molecule type" value="Genomic_DNA"/>
</dbReference>
<feature type="non-terminal residue" evidence="1">
    <location>
        <position position="1"/>
    </location>
</feature>
<evidence type="ECO:0000313" key="2">
    <source>
        <dbReference type="Proteomes" id="UP000591131"/>
    </source>
</evidence>
<accession>A0A7J6KI39</accession>
<keyword evidence="2" id="KW-1185">Reference proteome</keyword>
<reference evidence="1 2" key="1">
    <citation type="submission" date="2020-04" db="EMBL/GenBank/DDBJ databases">
        <title>Perkinsus chesapeaki whole genome sequence.</title>
        <authorList>
            <person name="Bogema D.R."/>
        </authorList>
    </citation>
    <scope>NUCLEOTIDE SEQUENCE [LARGE SCALE GENOMIC DNA]</scope>
    <source>
        <strain evidence="1">ATCC PRA-425</strain>
    </source>
</reference>
<organism evidence="1 2">
    <name type="scientific">Perkinsus chesapeaki</name>
    <name type="common">Clam parasite</name>
    <name type="synonym">Perkinsus andrewsi</name>
    <dbReference type="NCBI Taxonomy" id="330153"/>
    <lineage>
        <taxon>Eukaryota</taxon>
        <taxon>Sar</taxon>
        <taxon>Alveolata</taxon>
        <taxon>Perkinsozoa</taxon>
        <taxon>Perkinsea</taxon>
        <taxon>Perkinsida</taxon>
        <taxon>Perkinsidae</taxon>
        <taxon>Perkinsus</taxon>
    </lineage>
</organism>
<comment type="caution">
    <text evidence="1">The sequence shown here is derived from an EMBL/GenBank/DDBJ whole genome shotgun (WGS) entry which is preliminary data.</text>
</comment>
<protein>
    <submittedName>
        <fullName evidence="1">Uncharacterized protein</fullName>
    </submittedName>
</protein>
<sequence length="151" mass="16906">HSKALDGVVMVASDIEHQLALTTVVVSDTPCISVNMMKEKVLERLGSCLQKTSQPIQIHGIRDHQAKLEYVVCPDQSMPETVDILIGKPSFDRLGISLVVPSRGLLTAPSIPDLRRTESEMIRFGAPKYFGTLKRLSNCDKKDHDRQIYKY</sequence>
<gene>
    <name evidence="1" type="ORF">FOL47_005249</name>
</gene>
<dbReference type="Proteomes" id="UP000591131">
    <property type="component" value="Unassembled WGS sequence"/>
</dbReference>
<evidence type="ECO:0000313" key="1">
    <source>
        <dbReference type="EMBL" id="KAF4646995.1"/>
    </source>
</evidence>
<dbReference type="AlphaFoldDB" id="A0A7J6KI39"/>
<name>A0A7J6KI39_PERCH</name>